<feature type="transmembrane region" description="Helical" evidence="1">
    <location>
        <begin position="82"/>
        <end position="107"/>
    </location>
</feature>
<organism evidence="3 4">
    <name type="scientific">Globodera rostochiensis</name>
    <name type="common">Golden nematode worm</name>
    <name type="synonym">Heterodera rostochiensis</name>
    <dbReference type="NCBI Taxonomy" id="31243"/>
    <lineage>
        <taxon>Eukaryota</taxon>
        <taxon>Metazoa</taxon>
        <taxon>Ecdysozoa</taxon>
        <taxon>Nematoda</taxon>
        <taxon>Chromadorea</taxon>
        <taxon>Rhabditida</taxon>
        <taxon>Tylenchina</taxon>
        <taxon>Tylenchomorpha</taxon>
        <taxon>Tylenchoidea</taxon>
        <taxon>Heteroderidae</taxon>
        <taxon>Heteroderinae</taxon>
        <taxon>Globodera</taxon>
    </lineage>
</organism>
<evidence type="ECO:0000313" key="3">
    <source>
        <dbReference type="Proteomes" id="UP000887572"/>
    </source>
</evidence>
<sequence length="133" mass="14839">MLRPFLFGLGCFLLLAPGFDGQTPLDVDAKPPKETKEIPDVSKITDNLGKIKADVDQWQKFINNVTTQIEGLVTTLALYGHFILILAVVILSLVVLILVAVFIQCLYKICIKHRQLQIMCHSPTMSYEKPNVG</sequence>
<evidence type="ECO:0000313" key="4">
    <source>
        <dbReference type="WBParaSite" id="Gr19_v10_g4138.t1"/>
    </source>
</evidence>
<keyword evidence="1" id="KW-0812">Transmembrane</keyword>
<proteinExistence type="predicted"/>
<dbReference type="Proteomes" id="UP000887572">
    <property type="component" value="Unplaced"/>
</dbReference>
<keyword evidence="1" id="KW-1133">Transmembrane helix</keyword>
<keyword evidence="2" id="KW-0732">Signal</keyword>
<protein>
    <submittedName>
        <fullName evidence="4">Uncharacterized protein</fullName>
    </submittedName>
</protein>
<dbReference type="AlphaFoldDB" id="A0A914HUK9"/>
<dbReference type="WBParaSite" id="Gr19_v10_g4138.t1">
    <property type="protein sequence ID" value="Gr19_v10_g4138.t1"/>
    <property type="gene ID" value="Gr19_v10_g4138"/>
</dbReference>
<feature type="chain" id="PRO_5036857374" evidence="2">
    <location>
        <begin position="22"/>
        <end position="133"/>
    </location>
</feature>
<evidence type="ECO:0000256" key="2">
    <source>
        <dbReference type="SAM" id="SignalP"/>
    </source>
</evidence>
<feature type="signal peptide" evidence="2">
    <location>
        <begin position="1"/>
        <end position="21"/>
    </location>
</feature>
<evidence type="ECO:0000256" key="1">
    <source>
        <dbReference type="SAM" id="Phobius"/>
    </source>
</evidence>
<reference evidence="4" key="1">
    <citation type="submission" date="2022-11" db="UniProtKB">
        <authorList>
            <consortium name="WormBaseParasite"/>
        </authorList>
    </citation>
    <scope>IDENTIFICATION</scope>
</reference>
<keyword evidence="1" id="KW-0472">Membrane</keyword>
<keyword evidence="3" id="KW-1185">Reference proteome</keyword>
<accession>A0A914HUK9</accession>
<name>A0A914HUK9_GLORO</name>